<evidence type="ECO:0000313" key="3">
    <source>
        <dbReference type="Proteomes" id="UP000001492"/>
    </source>
</evidence>
<evidence type="ECO:0000259" key="1">
    <source>
        <dbReference type="Pfam" id="PF09836"/>
    </source>
</evidence>
<dbReference type="KEGG" id="aex:Astex_3696"/>
<dbReference type="InterPro" id="IPR018640">
    <property type="entry name" value="DUF2063"/>
</dbReference>
<dbReference type="AlphaFoldDB" id="E8RVH7"/>
<dbReference type="EMBL" id="CP002397">
    <property type="protein sequence ID" value="ADU15318.1"/>
    <property type="molecule type" value="Genomic_DNA"/>
</dbReference>
<dbReference type="Gene3D" id="1.10.150.690">
    <property type="entry name" value="DUF2063"/>
    <property type="match status" value="1"/>
</dbReference>
<dbReference type="HOGENOM" id="CLU_086594_0_1_5"/>
<geneLocation type="plasmid" evidence="2 3">
    <name>pASTEX01</name>
</geneLocation>
<dbReference type="Proteomes" id="UP000001492">
    <property type="component" value="Plasmid pASTEX01"/>
</dbReference>
<proteinExistence type="predicted"/>
<dbReference type="OrthoDB" id="4146344at2"/>
<dbReference type="eggNOG" id="COG3219">
    <property type="taxonomic scope" value="Bacteria"/>
</dbReference>
<dbReference type="RefSeq" id="WP_013481131.1">
    <property type="nucleotide sequence ID" value="NC_014818.1"/>
</dbReference>
<feature type="domain" description="Putative DNA-binding" evidence="1">
    <location>
        <begin position="4"/>
        <end position="91"/>
    </location>
</feature>
<accession>E8RVH7</accession>
<evidence type="ECO:0000313" key="2">
    <source>
        <dbReference type="EMBL" id="ADU15318.1"/>
    </source>
</evidence>
<organism evidence="2 3">
    <name type="scientific">Asticcacaulis excentricus (strain ATCC 15261 / DSM 4724 / KCTC 12464 / NCIMB 9791 / VKM B-1370 / CB 48)</name>
    <dbReference type="NCBI Taxonomy" id="573065"/>
    <lineage>
        <taxon>Bacteria</taxon>
        <taxon>Pseudomonadati</taxon>
        <taxon>Pseudomonadota</taxon>
        <taxon>Alphaproteobacteria</taxon>
        <taxon>Caulobacterales</taxon>
        <taxon>Caulobacteraceae</taxon>
        <taxon>Asticcacaulis</taxon>
    </lineage>
</organism>
<name>E8RVH7_ASTEC</name>
<reference evidence="3" key="1">
    <citation type="submission" date="2010-12" db="EMBL/GenBank/DDBJ databases">
        <title>Complete sequence of plasmid 1 of Asticcacaulis excentricus CB 48.</title>
        <authorList>
            <consortium name="US DOE Joint Genome Institute"/>
            <person name="Lucas S."/>
            <person name="Copeland A."/>
            <person name="Lapidus A."/>
            <person name="Cheng J.-F."/>
            <person name="Bruce D."/>
            <person name="Goodwin L."/>
            <person name="Pitluck S."/>
            <person name="Teshima H."/>
            <person name="Davenport K."/>
            <person name="Detter J.C."/>
            <person name="Han C."/>
            <person name="Tapia R."/>
            <person name="Land M."/>
            <person name="Hauser L."/>
            <person name="Jeffries C."/>
            <person name="Kyrpides N."/>
            <person name="Ivanova N."/>
            <person name="Ovchinnikova G."/>
            <person name="Brun Y.V."/>
            <person name="Woyke T."/>
        </authorList>
    </citation>
    <scope>NUCLEOTIDE SEQUENCE [LARGE SCALE GENOMIC DNA]</scope>
    <source>
        <strain evidence="3">ATCC 15261 / DSM 4724 / KCTC 12464 / NCIMB 9791 / VKM B-1370 / CB 48</strain>
        <plasmid evidence="3">pASTEX01</plasmid>
    </source>
</reference>
<keyword evidence="2" id="KW-0614">Plasmid</keyword>
<keyword evidence="3" id="KW-1185">Reference proteome</keyword>
<dbReference type="Pfam" id="PF09836">
    <property type="entry name" value="DUF2063"/>
    <property type="match status" value="1"/>
</dbReference>
<sequence length="251" mass="27047">MSAFHQAFADALAGDTDALSAWVEMSDQPSVAVYRNTIASALVEALETAFPAVVAALGSYNFRQVAAAFARDHYPAHAMLYDYGDGFADWLAGLDALSEMDWLPDLARLDHLRLSVLNAADTAATPPEAFADLSPEVLTHARARLIPSVRLIRFDTTLLSVWEALLTGEAEGLERRPEPETLLVRRVGEGIEFRRLAPDVAAFLTVCTEGGTLGEGAEAAMGCDPTTDLTALFSHVLGLTCLRLSTERDPL</sequence>
<gene>
    <name evidence="2" type="ordered locus">Astex_3696</name>
</gene>
<protein>
    <recommendedName>
        <fullName evidence="1">Putative DNA-binding domain-containing protein</fullName>
    </recommendedName>
</protein>
<dbReference type="InterPro" id="IPR044922">
    <property type="entry name" value="DUF2063_N_sf"/>
</dbReference>